<comment type="caution">
    <text evidence="6">The sequence shown here is derived from an EMBL/GenBank/DDBJ whole genome shotgun (WGS) entry which is preliminary data.</text>
</comment>
<dbReference type="SUPFAM" id="SSF46785">
    <property type="entry name" value="Winged helix' DNA-binding domain"/>
    <property type="match status" value="1"/>
</dbReference>
<dbReference type="Gene3D" id="3.40.190.10">
    <property type="entry name" value="Periplasmic binding protein-like II"/>
    <property type="match status" value="2"/>
</dbReference>
<evidence type="ECO:0000313" key="6">
    <source>
        <dbReference type="EMBL" id="RAY16420.1"/>
    </source>
</evidence>
<evidence type="ECO:0000313" key="7">
    <source>
        <dbReference type="Proteomes" id="UP000251891"/>
    </source>
</evidence>
<dbReference type="Pfam" id="PF00126">
    <property type="entry name" value="HTH_1"/>
    <property type="match status" value="1"/>
</dbReference>
<reference evidence="6 7" key="1">
    <citation type="submission" date="2018-06" db="EMBL/GenBank/DDBJ databases">
        <title>Actinomadura craniellae sp. nov. isolated from marine sponge Craniella sp.</title>
        <authorList>
            <person name="Li L."/>
            <person name="Xu Q.H."/>
            <person name="Lin H.W."/>
            <person name="Lu Y.H."/>
        </authorList>
    </citation>
    <scope>NUCLEOTIDE SEQUENCE [LARGE SCALE GENOMIC DNA]</scope>
    <source>
        <strain evidence="6 7">LHW63021</strain>
    </source>
</reference>
<dbReference type="InterPro" id="IPR036388">
    <property type="entry name" value="WH-like_DNA-bd_sf"/>
</dbReference>
<dbReference type="Pfam" id="PF03466">
    <property type="entry name" value="LysR_substrate"/>
    <property type="match status" value="1"/>
</dbReference>
<dbReference type="OrthoDB" id="3176554at2"/>
<comment type="similarity">
    <text evidence="1">Belongs to the LysR transcriptional regulatory family.</text>
</comment>
<dbReference type="Proteomes" id="UP000251891">
    <property type="component" value="Unassembled WGS sequence"/>
</dbReference>
<gene>
    <name evidence="6" type="ORF">DPM19_05985</name>
</gene>
<dbReference type="EMBL" id="QLYX01000002">
    <property type="protein sequence ID" value="RAY16420.1"/>
    <property type="molecule type" value="Genomic_DNA"/>
</dbReference>
<evidence type="ECO:0000259" key="5">
    <source>
        <dbReference type="PROSITE" id="PS50931"/>
    </source>
</evidence>
<keyword evidence="3" id="KW-0238">DNA-binding</keyword>
<dbReference type="InterPro" id="IPR005119">
    <property type="entry name" value="LysR_subst-bd"/>
</dbReference>
<feature type="domain" description="HTH lysR-type" evidence="5">
    <location>
        <begin position="1"/>
        <end position="58"/>
    </location>
</feature>
<dbReference type="PRINTS" id="PR00039">
    <property type="entry name" value="HTHLYSR"/>
</dbReference>
<name>A0A365HB99_9ACTN</name>
<proteinExistence type="inferred from homology"/>
<evidence type="ECO:0000256" key="2">
    <source>
        <dbReference type="ARBA" id="ARBA00023015"/>
    </source>
</evidence>
<dbReference type="AlphaFoldDB" id="A0A365HB99"/>
<protein>
    <submittedName>
        <fullName evidence="6">LysR family transcriptional regulator</fullName>
    </submittedName>
</protein>
<keyword evidence="2" id="KW-0805">Transcription regulation</keyword>
<dbReference type="InterPro" id="IPR000847">
    <property type="entry name" value="LysR_HTH_N"/>
</dbReference>
<evidence type="ECO:0000256" key="1">
    <source>
        <dbReference type="ARBA" id="ARBA00009437"/>
    </source>
</evidence>
<dbReference type="FunFam" id="1.10.10.10:FF:000001">
    <property type="entry name" value="LysR family transcriptional regulator"/>
    <property type="match status" value="1"/>
</dbReference>
<dbReference type="Gene3D" id="1.10.10.10">
    <property type="entry name" value="Winged helix-like DNA-binding domain superfamily/Winged helix DNA-binding domain"/>
    <property type="match status" value="1"/>
</dbReference>
<dbReference type="InterPro" id="IPR036390">
    <property type="entry name" value="WH_DNA-bd_sf"/>
</dbReference>
<dbReference type="GO" id="GO:0032993">
    <property type="term" value="C:protein-DNA complex"/>
    <property type="evidence" value="ECO:0007669"/>
    <property type="project" value="TreeGrafter"/>
</dbReference>
<sequence>MEIRHLRYFTVVAEELSFTRAARRLHMAQPPLSTQIRLLEQELGVPLFDRSQRAIKLTEAGRALLPEARRLLADLEQTARLVRRAGDGGIGRLGIGFVPSAANGDLPGMLRRHRERFPGVELFLREMDPDALVRGLHERRLDAAFFYLPFEDPALSAVPVAAEELVLALPEGHRLARNPAVDLRELAGEPFILPARHQMPGLYAYISELLATAGVSPQVVQKDVWMLQTILGLVSAGLGLALVPASAGVTYRPGVVHRPLREPPGPVRLAVVWRRDDTSAVLTGFLDTVRAHPDGAPPTTT</sequence>
<keyword evidence="4" id="KW-0804">Transcription</keyword>
<dbReference type="PANTHER" id="PTHR30346:SF0">
    <property type="entry name" value="HCA OPERON TRANSCRIPTIONAL ACTIVATOR HCAR"/>
    <property type="match status" value="1"/>
</dbReference>
<dbReference type="SUPFAM" id="SSF53850">
    <property type="entry name" value="Periplasmic binding protein-like II"/>
    <property type="match status" value="1"/>
</dbReference>
<dbReference type="CDD" id="cd08414">
    <property type="entry name" value="PBP2_LTTR_aromatics_like"/>
    <property type="match status" value="1"/>
</dbReference>
<dbReference type="PROSITE" id="PS50931">
    <property type="entry name" value="HTH_LYSR"/>
    <property type="match status" value="1"/>
</dbReference>
<accession>A0A365HB99</accession>
<evidence type="ECO:0000256" key="4">
    <source>
        <dbReference type="ARBA" id="ARBA00023163"/>
    </source>
</evidence>
<dbReference type="GO" id="GO:0003677">
    <property type="term" value="F:DNA binding"/>
    <property type="evidence" value="ECO:0007669"/>
    <property type="project" value="UniProtKB-KW"/>
</dbReference>
<evidence type="ECO:0000256" key="3">
    <source>
        <dbReference type="ARBA" id="ARBA00023125"/>
    </source>
</evidence>
<dbReference type="GO" id="GO:0003700">
    <property type="term" value="F:DNA-binding transcription factor activity"/>
    <property type="evidence" value="ECO:0007669"/>
    <property type="project" value="InterPro"/>
</dbReference>
<organism evidence="6 7">
    <name type="scientific">Actinomadura craniellae</name>
    <dbReference type="NCBI Taxonomy" id="2231787"/>
    <lineage>
        <taxon>Bacteria</taxon>
        <taxon>Bacillati</taxon>
        <taxon>Actinomycetota</taxon>
        <taxon>Actinomycetes</taxon>
        <taxon>Streptosporangiales</taxon>
        <taxon>Thermomonosporaceae</taxon>
        <taxon>Actinomadura</taxon>
    </lineage>
</organism>
<keyword evidence="7" id="KW-1185">Reference proteome</keyword>
<dbReference type="RefSeq" id="WP_111863759.1">
    <property type="nucleotide sequence ID" value="NZ_QLYX01000002.1"/>
</dbReference>
<dbReference type="PANTHER" id="PTHR30346">
    <property type="entry name" value="TRANSCRIPTIONAL DUAL REGULATOR HCAR-RELATED"/>
    <property type="match status" value="1"/>
</dbReference>